<dbReference type="EMBL" id="VUJX02000002">
    <property type="protein sequence ID" value="KAL0940380.1"/>
    <property type="molecule type" value="Genomic_DNA"/>
</dbReference>
<keyword evidence="2" id="KW-1185">Reference proteome</keyword>
<name>A0ACC3Z8P9_COLTU</name>
<comment type="caution">
    <text evidence="1">The sequence shown here is derived from an EMBL/GenBank/DDBJ whole genome shotgun (WGS) entry which is preliminary data.</text>
</comment>
<evidence type="ECO:0000313" key="1">
    <source>
        <dbReference type="EMBL" id="KAL0940380.1"/>
    </source>
</evidence>
<dbReference type="Proteomes" id="UP000805649">
    <property type="component" value="Unassembled WGS sequence"/>
</dbReference>
<reference evidence="1 2" key="1">
    <citation type="journal article" date="2020" name="Phytopathology">
        <title>Genome Sequence Resources of Colletotrichum truncatum, C. plurivorum, C. musicola, and C. sojae: Four Species Pathogenic to Soybean (Glycine max).</title>
        <authorList>
            <person name="Rogerio F."/>
            <person name="Boufleur T.R."/>
            <person name="Ciampi-Guillardi M."/>
            <person name="Sukno S.A."/>
            <person name="Thon M.R."/>
            <person name="Massola Junior N.S."/>
            <person name="Baroncelli R."/>
        </authorList>
    </citation>
    <scope>NUCLEOTIDE SEQUENCE [LARGE SCALE GENOMIC DNA]</scope>
    <source>
        <strain evidence="1 2">CMES1059</strain>
    </source>
</reference>
<organism evidence="1 2">
    <name type="scientific">Colletotrichum truncatum</name>
    <name type="common">Anthracnose fungus</name>
    <name type="synonym">Colletotrichum capsici</name>
    <dbReference type="NCBI Taxonomy" id="5467"/>
    <lineage>
        <taxon>Eukaryota</taxon>
        <taxon>Fungi</taxon>
        <taxon>Dikarya</taxon>
        <taxon>Ascomycota</taxon>
        <taxon>Pezizomycotina</taxon>
        <taxon>Sordariomycetes</taxon>
        <taxon>Hypocreomycetidae</taxon>
        <taxon>Glomerellales</taxon>
        <taxon>Glomerellaceae</taxon>
        <taxon>Colletotrichum</taxon>
        <taxon>Colletotrichum truncatum species complex</taxon>
    </lineage>
</organism>
<sequence length="164" mass="18244">MRANRGSSESPVKNRTSFGSLGRGGGRVKHGEILLAPPSVRVNTEAGKNRQRHVKDIGIEAPNSLQGIASRQDSKSEHTLDNDSVLKSRKRPMAISVYERLSLTLESRKNSARLPDACLPGLRKQRARQCQTMGVTRLTLTMMIRKALLSKSAKLSENNDWYYV</sequence>
<protein>
    <submittedName>
        <fullName evidence="1">Uncharacterized protein</fullName>
    </submittedName>
</protein>
<gene>
    <name evidence="1" type="ORF">CTRU02_203143</name>
</gene>
<evidence type="ECO:0000313" key="2">
    <source>
        <dbReference type="Proteomes" id="UP000805649"/>
    </source>
</evidence>
<accession>A0ACC3Z8P9</accession>
<proteinExistence type="predicted"/>